<dbReference type="FunFam" id="3.30.1490.490:FF:000001">
    <property type="entry name" value="cell growth-regulating nucleolar protein-like"/>
    <property type="match status" value="1"/>
</dbReference>
<evidence type="ECO:0000256" key="7">
    <source>
        <dbReference type="ARBA" id="ARBA00023054"/>
    </source>
</evidence>
<keyword evidence="7" id="KW-0175">Coiled coil</keyword>
<dbReference type="PROSITE" id="PS51804">
    <property type="entry name" value="ZF_C2HC_LYAR"/>
    <property type="match status" value="2"/>
</dbReference>
<evidence type="ECO:0000259" key="14">
    <source>
        <dbReference type="Pfam" id="PF25879"/>
    </source>
</evidence>
<feature type="region of interest" description="Disordered" evidence="12">
    <location>
        <begin position="143"/>
        <end position="294"/>
    </location>
</feature>
<dbReference type="GO" id="GO:0003677">
    <property type="term" value="F:DNA binding"/>
    <property type="evidence" value="ECO:0007669"/>
    <property type="project" value="InterPro"/>
</dbReference>
<evidence type="ECO:0000256" key="11">
    <source>
        <dbReference type="PROSITE-ProRule" id="PRU01145"/>
    </source>
</evidence>
<gene>
    <name evidence="16" type="primary">lyar</name>
</gene>
<dbReference type="GO" id="GO:0008270">
    <property type="term" value="F:zinc ion binding"/>
    <property type="evidence" value="ECO:0007669"/>
    <property type="project" value="UniProtKB-KW"/>
</dbReference>
<dbReference type="SUPFAM" id="SSF57667">
    <property type="entry name" value="beta-beta-alpha zinc fingers"/>
    <property type="match status" value="2"/>
</dbReference>
<evidence type="ECO:0000256" key="12">
    <source>
        <dbReference type="SAM" id="MobiDB-lite"/>
    </source>
</evidence>
<dbReference type="FunFam" id="1.10.10.2100:FF:000002">
    <property type="entry name" value="cell growth-regulating nucleolar protein-like"/>
    <property type="match status" value="1"/>
</dbReference>
<dbReference type="InParanoid" id="A0A6J2UTQ3"/>
<evidence type="ECO:0000256" key="6">
    <source>
        <dbReference type="ARBA" id="ARBA00022833"/>
    </source>
</evidence>
<keyword evidence="3" id="KW-0479">Metal-binding</keyword>
<dbReference type="PANTHER" id="PTHR13100">
    <property type="entry name" value="CELL GROWTH-REGULATING NUCLEOLAR PROTEIN LYAR"/>
    <property type="match status" value="1"/>
</dbReference>
<keyword evidence="4" id="KW-0677">Repeat</keyword>
<dbReference type="Pfam" id="PF25879">
    <property type="entry name" value="WHD_LYAR"/>
    <property type="match status" value="1"/>
</dbReference>
<evidence type="ECO:0000256" key="4">
    <source>
        <dbReference type="ARBA" id="ARBA00022737"/>
    </source>
</evidence>
<dbReference type="InterPro" id="IPR014898">
    <property type="entry name" value="Znf_C2H2_LYAR"/>
</dbReference>
<feature type="domain" description="Cell growth-regulating nucleolar protein-like winged helix" evidence="14">
    <location>
        <begin position="293"/>
        <end position="366"/>
    </location>
</feature>
<comment type="subcellular location">
    <subcellularLocation>
        <location evidence="2">Cell projection</location>
        <location evidence="2">Cilium</location>
        <location evidence="2">Photoreceptor outer segment</location>
    </subcellularLocation>
    <subcellularLocation>
        <location evidence="1">Nucleus</location>
    </subcellularLocation>
</comment>
<feature type="compositionally biased region" description="Acidic residues" evidence="12">
    <location>
        <begin position="236"/>
        <end position="245"/>
    </location>
</feature>
<dbReference type="Gene3D" id="1.10.10.2100">
    <property type="match status" value="1"/>
</dbReference>
<evidence type="ECO:0000313" key="15">
    <source>
        <dbReference type="Proteomes" id="UP000504632"/>
    </source>
</evidence>
<dbReference type="GO" id="GO:0001750">
    <property type="term" value="C:photoreceptor outer segment"/>
    <property type="evidence" value="ECO:0007669"/>
    <property type="project" value="UniProtKB-SubCell"/>
</dbReference>
<evidence type="ECO:0000313" key="16">
    <source>
        <dbReference type="RefSeq" id="XP_030622486.1"/>
    </source>
</evidence>
<evidence type="ECO:0000256" key="1">
    <source>
        <dbReference type="ARBA" id="ARBA00004123"/>
    </source>
</evidence>
<dbReference type="Proteomes" id="UP000504632">
    <property type="component" value="Chromosome 2"/>
</dbReference>
<evidence type="ECO:0000256" key="9">
    <source>
        <dbReference type="ARBA" id="ARBA00063961"/>
    </source>
</evidence>
<dbReference type="CTD" id="55646"/>
<feature type="compositionally biased region" description="Polar residues" evidence="12">
    <location>
        <begin position="205"/>
        <end position="220"/>
    </location>
</feature>
<evidence type="ECO:0000259" key="13">
    <source>
        <dbReference type="Pfam" id="PF08790"/>
    </source>
</evidence>
<feature type="domain" description="Zinc finger C2H2 LYAR-type" evidence="13">
    <location>
        <begin position="31"/>
        <end position="58"/>
    </location>
</feature>
<keyword evidence="8" id="KW-0539">Nucleus</keyword>
<keyword evidence="6" id="KW-0862">Zinc</keyword>
<keyword evidence="15" id="KW-1185">Reference proteome</keyword>
<evidence type="ECO:0000256" key="5">
    <source>
        <dbReference type="ARBA" id="ARBA00022771"/>
    </source>
</evidence>
<dbReference type="Gene3D" id="3.30.1490.490">
    <property type="match status" value="1"/>
</dbReference>
<dbReference type="InterPro" id="IPR036236">
    <property type="entry name" value="Znf_C2H2_sf"/>
</dbReference>
<dbReference type="InterPro" id="IPR039999">
    <property type="entry name" value="LYAR"/>
</dbReference>
<reference evidence="16" key="1">
    <citation type="submission" date="2025-08" db="UniProtKB">
        <authorList>
            <consortium name="RefSeq"/>
        </authorList>
    </citation>
    <scope>IDENTIFICATION</scope>
</reference>
<dbReference type="GeneID" id="115805920"/>
<dbReference type="RefSeq" id="XP_030622486.1">
    <property type="nucleotide sequence ID" value="XM_030766626.1"/>
</dbReference>
<dbReference type="AlphaFoldDB" id="A0A6J2UTQ3"/>
<organism evidence="15 16">
    <name type="scientific">Chanos chanos</name>
    <name type="common">Milkfish</name>
    <name type="synonym">Mugil chanos</name>
    <dbReference type="NCBI Taxonomy" id="29144"/>
    <lineage>
        <taxon>Eukaryota</taxon>
        <taxon>Metazoa</taxon>
        <taxon>Chordata</taxon>
        <taxon>Craniata</taxon>
        <taxon>Vertebrata</taxon>
        <taxon>Euteleostomi</taxon>
        <taxon>Actinopterygii</taxon>
        <taxon>Neopterygii</taxon>
        <taxon>Teleostei</taxon>
        <taxon>Ostariophysi</taxon>
        <taxon>Gonorynchiformes</taxon>
        <taxon>Chanidae</taxon>
        <taxon>Chanos</taxon>
    </lineage>
</organism>
<dbReference type="InterPro" id="IPR058719">
    <property type="entry name" value="WHD_LYAR"/>
</dbReference>
<protein>
    <recommendedName>
        <fullName evidence="10">Cell growth-regulating nucleolar protein</fullName>
    </recommendedName>
</protein>
<comment type="subunit">
    <text evidence="9">Interacts with PRMT5; this interaction is direct. Interacts with GNL2 and RPL23A. Interacts with nucleolin/NCL; this interaction is direct. Interacts with phosphorylated IRF3; this interaction impairs IRF3 DNA-binding activity.</text>
</comment>
<evidence type="ECO:0000256" key="10">
    <source>
        <dbReference type="ARBA" id="ARBA00069216"/>
    </source>
</evidence>
<keyword evidence="5 11" id="KW-0863">Zinc-finger</keyword>
<dbReference type="OrthoDB" id="21474at2759"/>
<accession>A0A6J2UTQ3</accession>
<dbReference type="PANTHER" id="PTHR13100:SF10">
    <property type="entry name" value="CELL GROWTH-REGULATING NUCLEOLAR PROTEIN"/>
    <property type="match status" value="1"/>
</dbReference>
<dbReference type="GO" id="GO:0006364">
    <property type="term" value="P:rRNA processing"/>
    <property type="evidence" value="ECO:0007669"/>
    <property type="project" value="TreeGrafter"/>
</dbReference>
<dbReference type="GO" id="GO:0000122">
    <property type="term" value="P:negative regulation of transcription by RNA polymerase II"/>
    <property type="evidence" value="ECO:0007669"/>
    <property type="project" value="TreeGrafter"/>
</dbReference>
<evidence type="ECO:0000256" key="3">
    <source>
        <dbReference type="ARBA" id="ARBA00022723"/>
    </source>
</evidence>
<dbReference type="Pfam" id="PF08790">
    <property type="entry name" value="zf-LYAR"/>
    <property type="match status" value="1"/>
</dbReference>
<feature type="compositionally biased region" description="Low complexity" evidence="12">
    <location>
        <begin position="150"/>
        <end position="163"/>
    </location>
</feature>
<sequence>MVFFTCNACGESLKKAQVDKHVTICRGCQVLSCIDCGKDFWGDDYKNHNKCISEDQKYGGKGYEAKTNKGDVKQQQWIQKIHDAMNKPGINPKLKDVLKQVSSYDNVPRKKAKFQNWMKNSLKIHNASLHDQVWEIFSAATSNVPEKGSEQQQPEQSPVSVPQKNGTGPSEQNTEEENPVKAKKKNKQERKEERQKKKKTREMNENANGDESQPAQNGVEDNSKKQQKKKKRKREEEEEEVEGVEENQNGHASEKKTSKKQKKRKEENSEESQTPEQPKEEEQAEVEGETNTKGKFNWKGTIKAVLRQAPEEGFAVKKLRKKVLAAYYSFSGDDNYRSEEELLSLFNKKLNNNPKFKIIKDKVRLVK</sequence>
<evidence type="ECO:0000256" key="8">
    <source>
        <dbReference type="ARBA" id="ARBA00023242"/>
    </source>
</evidence>
<dbReference type="GO" id="GO:0005730">
    <property type="term" value="C:nucleolus"/>
    <property type="evidence" value="ECO:0007669"/>
    <property type="project" value="TreeGrafter"/>
</dbReference>
<name>A0A6J2UTQ3_CHACN</name>
<evidence type="ECO:0000256" key="2">
    <source>
        <dbReference type="ARBA" id="ARBA00004504"/>
    </source>
</evidence>
<proteinExistence type="predicted"/>